<evidence type="ECO:0000313" key="3">
    <source>
        <dbReference type="EMBL" id="MDQ0175395.1"/>
    </source>
</evidence>
<dbReference type="InterPro" id="IPR029058">
    <property type="entry name" value="AB_hydrolase_fold"/>
</dbReference>
<organism evidence="3 4">
    <name type="scientific">Bacillus chungangensis</name>
    <dbReference type="NCBI Taxonomy" id="587633"/>
    <lineage>
        <taxon>Bacteria</taxon>
        <taxon>Bacillati</taxon>
        <taxon>Bacillota</taxon>
        <taxon>Bacilli</taxon>
        <taxon>Bacillales</taxon>
        <taxon>Bacillaceae</taxon>
        <taxon>Bacillus</taxon>
    </lineage>
</organism>
<dbReference type="InterPro" id="IPR050300">
    <property type="entry name" value="GDXG_lipolytic_enzyme"/>
</dbReference>
<keyword evidence="4" id="KW-1185">Reference proteome</keyword>
<dbReference type="PANTHER" id="PTHR48081">
    <property type="entry name" value="AB HYDROLASE SUPERFAMILY PROTEIN C4A8.06C"/>
    <property type="match status" value="1"/>
</dbReference>
<keyword evidence="1" id="KW-0378">Hydrolase</keyword>
<dbReference type="Gene3D" id="3.40.50.1820">
    <property type="entry name" value="alpha/beta hydrolase"/>
    <property type="match status" value="1"/>
</dbReference>
<evidence type="ECO:0000256" key="1">
    <source>
        <dbReference type="ARBA" id="ARBA00022801"/>
    </source>
</evidence>
<protein>
    <submittedName>
        <fullName evidence="3">Acetyl esterase/lipase</fullName>
    </submittedName>
</protein>
<proteinExistence type="predicted"/>
<evidence type="ECO:0000259" key="2">
    <source>
        <dbReference type="Pfam" id="PF20434"/>
    </source>
</evidence>
<dbReference type="InterPro" id="IPR049492">
    <property type="entry name" value="BD-FAE-like_dom"/>
</dbReference>
<sequence>MKTTFIYKEINNCEIKGDFYPVEEKNAPLIVYIHGGGLIWGTRTDINPDQIKLYQQAGFHVCSIDYRLAPESKLSDIYEDIQDMLIWLKETGKESFGFDPDRIAVIGGSAGGYLALLSGTFNVRPKAIVSFYGYGDILGDWSKKPNPHYAKMQTVPEALVRQLIEKKTISESPIERRFALYLYGRQQGKWLDFLTDLDVKESAEQLDAFCPIKNIDAAYPPTMLLHGDQDVDVPYEQSIMMNEALERAGIDNTLHIIPNKPHVFDENMNDPLVKNAFDQVIAFLKKNL</sequence>
<dbReference type="Pfam" id="PF20434">
    <property type="entry name" value="BD-FAE"/>
    <property type="match status" value="1"/>
</dbReference>
<dbReference type="Proteomes" id="UP001223586">
    <property type="component" value="Unassembled WGS sequence"/>
</dbReference>
<comment type="caution">
    <text evidence="3">The sequence shown here is derived from an EMBL/GenBank/DDBJ whole genome shotgun (WGS) entry which is preliminary data.</text>
</comment>
<gene>
    <name evidence="3" type="ORF">J2S08_001229</name>
</gene>
<feature type="domain" description="BD-FAE-like" evidence="2">
    <location>
        <begin position="22"/>
        <end position="245"/>
    </location>
</feature>
<reference evidence="3 4" key="1">
    <citation type="submission" date="2023-07" db="EMBL/GenBank/DDBJ databases">
        <title>Genomic Encyclopedia of Type Strains, Phase IV (KMG-IV): sequencing the most valuable type-strain genomes for metagenomic binning, comparative biology and taxonomic classification.</title>
        <authorList>
            <person name="Goeker M."/>
        </authorList>
    </citation>
    <scope>NUCLEOTIDE SEQUENCE [LARGE SCALE GENOMIC DNA]</scope>
    <source>
        <strain evidence="3 4">DSM 23837</strain>
    </source>
</reference>
<dbReference type="RefSeq" id="WP_307227687.1">
    <property type="nucleotide sequence ID" value="NZ_JAUSTT010000006.1"/>
</dbReference>
<evidence type="ECO:0000313" key="4">
    <source>
        <dbReference type="Proteomes" id="UP001223586"/>
    </source>
</evidence>
<accession>A0ABT9WRL3</accession>
<dbReference type="SUPFAM" id="SSF53474">
    <property type="entry name" value="alpha/beta-Hydrolases"/>
    <property type="match status" value="1"/>
</dbReference>
<name>A0ABT9WRL3_9BACI</name>
<dbReference type="EMBL" id="JAUSTT010000006">
    <property type="protein sequence ID" value="MDQ0175395.1"/>
    <property type="molecule type" value="Genomic_DNA"/>
</dbReference>